<dbReference type="KEGG" id="esj:SJ05684_a39460"/>
<protein>
    <submittedName>
        <fullName evidence="1">Uncharacterized protein</fullName>
    </submittedName>
</protein>
<proteinExistence type="predicted"/>
<dbReference type="Proteomes" id="UP000217211">
    <property type="component" value="Plasmid pSJ05684a"/>
</dbReference>
<keyword evidence="1" id="KW-0614">Plasmid</keyword>
<name>A0A249PMU9_9HYPH</name>
<dbReference type="EMBL" id="CP023069">
    <property type="protein sequence ID" value="ASY67260.1"/>
    <property type="molecule type" value="Genomic_DNA"/>
</dbReference>
<accession>A0A249PMU9</accession>
<gene>
    <name evidence="1" type="ORF">SJ05684_a39460</name>
</gene>
<organism evidence="1 2">
    <name type="scientific">Sinorhizobium sojae CCBAU 05684</name>
    <dbReference type="NCBI Taxonomy" id="716928"/>
    <lineage>
        <taxon>Bacteria</taxon>
        <taxon>Pseudomonadati</taxon>
        <taxon>Pseudomonadota</taxon>
        <taxon>Alphaproteobacteria</taxon>
        <taxon>Hyphomicrobiales</taxon>
        <taxon>Rhizobiaceae</taxon>
        <taxon>Sinorhizobium/Ensifer group</taxon>
        <taxon>Sinorhizobium</taxon>
    </lineage>
</organism>
<evidence type="ECO:0000313" key="2">
    <source>
        <dbReference type="Proteomes" id="UP000217211"/>
    </source>
</evidence>
<sequence length="62" mass="6902">MRAVLIDPASLNAEAVAGCVEKAQEQLMTGFLMLVIPSTLVSDEGRLCDTGRHPRHRRRQKK</sequence>
<keyword evidence="2" id="KW-1185">Reference proteome</keyword>
<dbReference type="AlphaFoldDB" id="A0A249PMU9"/>
<geneLocation type="plasmid" evidence="2">
    <name>psj05684a</name>
</geneLocation>
<reference evidence="1 2" key="1">
    <citation type="submission" date="2017-08" db="EMBL/GenBank/DDBJ databases">
        <title>Multipartite genome sequences of Sinorhizobium species nodulating soybeans.</title>
        <authorList>
            <person name="Tian C.F."/>
        </authorList>
    </citation>
    <scope>NUCLEOTIDE SEQUENCE [LARGE SCALE GENOMIC DNA]</scope>
    <source>
        <strain evidence="1 2">CCBAU 05684</strain>
        <plasmid evidence="2">psj05684a</plasmid>
    </source>
</reference>
<evidence type="ECO:0000313" key="1">
    <source>
        <dbReference type="EMBL" id="ASY67260.1"/>
    </source>
</evidence>